<dbReference type="EMBL" id="JABBVZ010000040">
    <property type="protein sequence ID" value="NMP23106.1"/>
    <property type="molecule type" value="Genomic_DNA"/>
</dbReference>
<comment type="caution">
    <text evidence="1">The sequence shown here is derived from an EMBL/GenBank/DDBJ whole genome shotgun (WGS) entry which is preliminary data.</text>
</comment>
<organism evidence="1 2">
    <name type="scientific">Sulfobacillus harzensis</name>
    <dbReference type="NCBI Taxonomy" id="2729629"/>
    <lineage>
        <taxon>Bacteria</taxon>
        <taxon>Bacillati</taxon>
        <taxon>Bacillota</taxon>
        <taxon>Clostridia</taxon>
        <taxon>Eubacteriales</taxon>
        <taxon>Clostridiales Family XVII. Incertae Sedis</taxon>
        <taxon>Sulfobacillus</taxon>
    </lineage>
</organism>
<gene>
    <name evidence="1" type="ORF">HIJ39_12220</name>
</gene>
<dbReference type="SUPFAM" id="SSF52096">
    <property type="entry name" value="ClpP/crotonase"/>
    <property type="match status" value="1"/>
</dbReference>
<proteinExistence type="predicted"/>
<dbReference type="InterPro" id="IPR029045">
    <property type="entry name" value="ClpP/crotonase-like_dom_sf"/>
</dbReference>
<dbReference type="Gene3D" id="3.90.226.10">
    <property type="entry name" value="2-enoyl-CoA Hydratase, Chain A, domain 1"/>
    <property type="match status" value="1"/>
</dbReference>
<dbReference type="AlphaFoldDB" id="A0A7Y0L4E3"/>
<keyword evidence="2" id="KW-1185">Reference proteome</keyword>
<evidence type="ECO:0000313" key="2">
    <source>
        <dbReference type="Proteomes" id="UP000533476"/>
    </source>
</evidence>
<reference evidence="1 2" key="1">
    <citation type="submission" date="2020-04" db="EMBL/GenBank/DDBJ databases">
        <authorList>
            <person name="Zhang R."/>
            <person name="Schippers A."/>
        </authorList>
    </citation>
    <scope>NUCLEOTIDE SEQUENCE [LARGE SCALE GENOMIC DNA]</scope>
    <source>
        <strain evidence="1 2">DSM 109850</strain>
    </source>
</reference>
<evidence type="ECO:0008006" key="3">
    <source>
        <dbReference type="Google" id="ProtNLM"/>
    </source>
</evidence>
<name>A0A7Y0L4E3_9FIRM</name>
<sequence>MNIPALTKKDMQADLEYLVQLLVESHPDPFAGAGGAVNFYRLVDEITRALPDHLGTPDYLRLLRPLVAALRDGHTTLHEMTAVPSRHLAIGFDVLADGLVIGRVYSPGFRPLVGARLEAVNDVPVDQLATIVERLWGCDNEIHIWCRLADALEDSARLAEVLMQPESSRVTLALRTADGIERQVPVHWLKGPRGSGWAPSSAVAVPPVGPTQIGWGFADNSHHVAVLRVGRLTRYREAAEVWWHSGYHNALRNWYRELYPDTEPTDAVLQTFVSEVPAATPILIECLDTMARTNTPWLVVDLTESTGGNSVLANMLGWALFGPEALRAVDGGYQIPRYSPLYAQNYGQVPEGDWGPGGYDFSAERAWRVRHVYGMREQPAGKETDEWLTQIPTFQKAAQDLPGWRPRVVVVTSARTYSAGFDILLTLKGLGAHHVGVPSAQAPNCFIDILRFTLPHSELAGTVSFKRSMALPQLDPQVRHLEPDVALTYDELRAYQFDPAAGVRFALDAIRSGRWQA</sequence>
<dbReference type="Proteomes" id="UP000533476">
    <property type="component" value="Unassembled WGS sequence"/>
</dbReference>
<dbReference type="RefSeq" id="WP_169100071.1">
    <property type="nucleotide sequence ID" value="NZ_JABBVZ010000040.1"/>
</dbReference>
<protein>
    <recommendedName>
        <fullName evidence="3">Tail specific protease domain-containing protein</fullName>
    </recommendedName>
</protein>
<accession>A0A7Y0L4E3</accession>
<evidence type="ECO:0000313" key="1">
    <source>
        <dbReference type="EMBL" id="NMP23106.1"/>
    </source>
</evidence>